<evidence type="ECO:0000313" key="4">
    <source>
        <dbReference type="Proteomes" id="UP001150728"/>
    </source>
</evidence>
<organism evidence="3 4">
    <name type="scientific">Pseudomonas asiatica</name>
    <dbReference type="NCBI Taxonomy" id="2219225"/>
    <lineage>
        <taxon>Bacteria</taxon>
        <taxon>Pseudomonadati</taxon>
        <taxon>Pseudomonadota</taxon>
        <taxon>Gammaproteobacteria</taxon>
        <taxon>Pseudomonadales</taxon>
        <taxon>Pseudomonadaceae</taxon>
        <taxon>Pseudomonas</taxon>
    </lineage>
</organism>
<name>A0A9X4HZK5_9PSED</name>
<dbReference type="EMBL" id="JANIAM010000004">
    <property type="protein sequence ID" value="MDD2111714.1"/>
    <property type="molecule type" value="Genomic_DNA"/>
</dbReference>
<dbReference type="Proteomes" id="UP001150678">
    <property type="component" value="Unassembled WGS sequence"/>
</dbReference>
<dbReference type="Proteomes" id="UP001150728">
    <property type="component" value="Unassembled WGS sequence"/>
</dbReference>
<keyword evidence="1" id="KW-0560">Oxidoreductase</keyword>
<dbReference type="AlphaFoldDB" id="A0A9X4HZK5"/>
<evidence type="ECO:0000256" key="1">
    <source>
        <dbReference type="ARBA" id="ARBA00023002"/>
    </source>
</evidence>
<protein>
    <submittedName>
        <fullName evidence="3">Aldehyde dehydrogenase</fullName>
    </submittedName>
</protein>
<dbReference type="GO" id="GO:0016491">
    <property type="term" value="F:oxidoreductase activity"/>
    <property type="evidence" value="ECO:0007669"/>
    <property type="project" value="UniProtKB-KW"/>
</dbReference>
<accession>A0A9X4HZK5</accession>
<dbReference type="InterPro" id="IPR016161">
    <property type="entry name" value="Ald_DH/histidinol_DH"/>
</dbReference>
<comment type="caution">
    <text evidence="3">The sequence shown here is derived from an EMBL/GenBank/DDBJ whole genome shotgun (WGS) entry which is preliminary data.</text>
</comment>
<sequence>MADLLSKQQYAALAAELQLRTQAFIDGEFRDAISGKTFVTTNPATGKQLAEVAACD</sequence>
<dbReference type="SUPFAM" id="SSF53720">
    <property type="entry name" value="ALDH-like"/>
    <property type="match status" value="1"/>
</dbReference>
<proteinExistence type="predicted"/>
<feature type="non-terminal residue" evidence="3">
    <location>
        <position position="56"/>
    </location>
</feature>
<evidence type="ECO:0000313" key="2">
    <source>
        <dbReference type="EMBL" id="MDD2109803.1"/>
    </source>
</evidence>
<evidence type="ECO:0000313" key="3">
    <source>
        <dbReference type="EMBL" id="MDD2111714.1"/>
    </source>
</evidence>
<dbReference type="EMBL" id="JANIAN010000059">
    <property type="protein sequence ID" value="MDD2109803.1"/>
    <property type="molecule type" value="Genomic_DNA"/>
</dbReference>
<gene>
    <name evidence="2" type="ORF">NP533_26815</name>
    <name evidence="3" type="ORF">NP554_07870</name>
</gene>
<dbReference type="Gene3D" id="3.40.605.10">
    <property type="entry name" value="Aldehyde Dehydrogenase, Chain A, domain 1"/>
    <property type="match status" value="1"/>
</dbReference>
<reference evidence="3" key="1">
    <citation type="submission" date="2022-07" db="EMBL/GenBank/DDBJ databases">
        <title>Multi-strain Analysis of Pseudomonas putida Reveals Metabolic and Genetic Diversity.</title>
        <authorList>
            <person name="Monk J.M."/>
        </authorList>
    </citation>
    <scope>NUCLEOTIDE SEQUENCE</scope>
    <source>
        <strain evidence="2">17514</strain>
        <strain evidence="3">17633</strain>
    </source>
</reference>
<dbReference type="InterPro" id="IPR016162">
    <property type="entry name" value="Ald_DH_N"/>
</dbReference>